<organism evidence="1 2">
    <name type="scientific">Pseudomonas knackmussii</name>
    <dbReference type="NCBI Taxonomy" id="65741"/>
    <lineage>
        <taxon>Bacteria</taxon>
        <taxon>Pseudomonadati</taxon>
        <taxon>Pseudomonadota</taxon>
        <taxon>Gammaproteobacteria</taxon>
        <taxon>Pseudomonadales</taxon>
        <taxon>Pseudomonadaceae</taxon>
        <taxon>Pseudomonas</taxon>
    </lineage>
</organism>
<dbReference type="InterPro" id="IPR027417">
    <property type="entry name" value="P-loop_NTPase"/>
</dbReference>
<name>A0ABY4KRW2_9PSED</name>
<dbReference type="Proteomes" id="UP000831189">
    <property type="component" value="Chromosome"/>
</dbReference>
<protein>
    <recommendedName>
        <fullName evidence="3">ATPase</fullName>
    </recommendedName>
</protein>
<dbReference type="NCBIfam" id="NF041065">
    <property type="entry name" value="DpdH"/>
    <property type="match status" value="1"/>
</dbReference>
<sequence>MSLINYWPKSECVTQCIRTEAEELAEHVLLAVHEPMQLLRMGAGVDQICDEQNLLDHFLSIERPVPIIGRSGVGKSHLIRWMDAKLKLHSDYQSWHVVRIPKNASLRQVLELLLAGLEGEEFDQARSRISAVGEQLKTEAVADLLLTFMSQQLNKLHQDAAQMMAYYREHPESRAQLRDEEQRRLRDIQTYTLPGRGLSELITDSNFKKNLLNPEHCIHQFASRLTRGATDHELIRNDYQIKDGDLDFSFNLDDLSLSARQCVSATQLNTSQISREGAARVLNEVLGESIRTVFGYLFQFSGGSFQDLFKEIRRSLKRQNRTLVVLVEDMAAISAIEDVLIDSLLEESVRDGEQELCTLRSAIAVTDGYQGYLRRQDTIKTRAQFEWHIREQGQGREQTLERIVDFCGRYLNAARYGSEALKSSWLVRESDSWPPVWSDPDDDSDYLKAFGYASSGIPLFPFNRNAIEALADYFCRKGDEELKFNPRQVLNEILLRTLSDYREACLLKAFPPADFAGIRVKTVLSGALQKLEKPERCKTVVAIWGYDSRSIEHLQSNLDRRVARVFGLDGLAALLKDGVSVYVAPPSGGMVSETSSRLEKSGALKGLSLEKVDADQEKLQLLEESVTLWFQRKKKLGQTEARILRAGLLWIYEQYAHLDWMGIREKPSLKSGAFVLIDLPYADSNVAGSKISFCLEKDFKTPQKSEFLQGVALALLRYEYFNPKFDGASDWRYPNGFEDYLLYQSFAANWVPDVLQTLTVEARQTLPSLLGKQLQSAVTLGLLADSNNDRQRLNELLRTAKEIRAVEIPAVVSQLKQAKDQALDNWDAQREAWLKLVSANEHGMDGDLALKALKNVKTNNDPQLGKLSNAITQSLKASVNVVEVLDGCTRQDVFCSLLDEMSDLVHDISVGGQHYPVHPDFPNAKKMRASLVDLKDGENWKVVKDLIAVREETDVVRHLQRVNQIDGQRLEQVVKVLTDWRNFYSYVFPRLESENKKWGGDILKQSQDSVTRLLDEMAETVTDLWEESHECA</sequence>
<accession>A0ABY4KRW2</accession>
<evidence type="ECO:0008006" key="3">
    <source>
        <dbReference type="Google" id="ProtNLM"/>
    </source>
</evidence>
<reference evidence="1 2" key="1">
    <citation type="submission" date="2022-04" db="EMBL/GenBank/DDBJ databases">
        <title>Pseudomonas knackmussii B09-2.</title>
        <authorList>
            <person name="Deng Y."/>
        </authorList>
    </citation>
    <scope>NUCLEOTIDE SEQUENCE [LARGE SCALE GENOMIC DNA]</scope>
    <source>
        <strain evidence="1 2">B09-2</strain>
    </source>
</reference>
<dbReference type="SUPFAM" id="SSF52540">
    <property type="entry name" value="P-loop containing nucleoside triphosphate hydrolases"/>
    <property type="match status" value="1"/>
</dbReference>
<gene>
    <name evidence="1" type="ORF">M0M42_04170</name>
</gene>
<evidence type="ECO:0000313" key="1">
    <source>
        <dbReference type="EMBL" id="UPQ83611.1"/>
    </source>
</evidence>
<evidence type="ECO:0000313" key="2">
    <source>
        <dbReference type="Proteomes" id="UP000831189"/>
    </source>
</evidence>
<dbReference type="EMBL" id="CP096208">
    <property type="protein sequence ID" value="UPQ83611.1"/>
    <property type="molecule type" value="Genomic_DNA"/>
</dbReference>
<proteinExistence type="predicted"/>
<keyword evidence="2" id="KW-1185">Reference proteome</keyword>